<sequence>MKYRLTLDYTVPEGTLAPYFDALRQGQALAAQCTSCAATSFPPRPICGACGGREMNWRDLTGRAGVVRRTDTENGAFALVRFDGADGLATVALANPAERQAAGRLAVPPDARPGLWLQLENEDDDHA</sequence>
<protein>
    <recommendedName>
        <fullName evidence="1">ChsH2 rubredoxin-like zinc ribbon domain-containing protein</fullName>
    </recommendedName>
</protein>
<evidence type="ECO:0000259" key="1">
    <source>
        <dbReference type="Pfam" id="PF12172"/>
    </source>
</evidence>
<dbReference type="EMBL" id="WPHG01000001">
    <property type="protein sequence ID" value="MVA96042.1"/>
    <property type="molecule type" value="Genomic_DNA"/>
</dbReference>
<evidence type="ECO:0000313" key="3">
    <source>
        <dbReference type="Proteomes" id="UP000463224"/>
    </source>
</evidence>
<dbReference type="Pfam" id="PF12172">
    <property type="entry name" value="zf-ChsH2"/>
    <property type="match status" value="1"/>
</dbReference>
<name>A0A844QA52_9HYPH</name>
<dbReference type="RefSeq" id="WP_156710937.1">
    <property type="nucleotide sequence ID" value="NZ_WPHG01000001.1"/>
</dbReference>
<gene>
    <name evidence="2" type="ORF">GN330_02060</name>
</gene>
<organism evidence="2 3">
    <name type="scientific">Nitratireductor arenosus</name>
    <dbReference type="NCBI Taxonomy" id="2682096"/>
    <lineage>
        <taxon>Bacteria</taxon>
        <taxon>Pseudomonadati</taxon>
        <taxon>Pseudomonadota</taxon>
        <taxon>Alphaproteobacteria</taxon>
        <taxon>Hyphomicrobiales</taxon>
        <taxon>Phyllobacteriaceae</taxon>
        <taxon>Nitratireductor</taxon>
    </lineage>
</organism>
<dbReference type="Proteomes" id="UP000463224">
    <property type="component" value="Unassembled WGS sequence"/>
</dbReference>
<evidence type="ECO:0000313" key="2">
    <source>
        <dbReference type="EMBL" id="MVA96042.1"/>
    </source>
</evidence>
<keyword evidence="3" id="KW-1185">Reference proteome</keyword>
<dbReference type="AlphaFoldDB" id="A0A844QA52"/>
<dbReference type="SUPFAM" id="SSF50249">
    <property type="entry name" value="Nucleic acid-binding proteins"/>
    <property type="match status" value="1"/>
</dbReference>
<feature type="domain" description="ChsH2 rubredoxin-like zinc ribbon" evidence="1">
    <location>
        <begin position="20"/>
        <end position="55"/>
    </location>
</feature>
<reference evidence="2 3" key="1">
    <citation type="submission" date="2019-12" db="EMBL/GenBank/DDBJ databases">
        <title>Nitratireductor arenosus sp. nov., Isolated from sea sand, Jeju island, South Korea.</title>
        <authorList>
            <person name="Kim W."/>
        </authorList>
    </citation>
    <scope>NUCLEOTIDE SEQUENCE [LARGE SCALE GENOMIC DNA]</scope>
    <source>
        <strain evidence="2 3">CAU 1489</strain>
    </source>
</reference>
<accession>A0A844QA52</accession>
<proteinExistence type="predicted"/>
<comment type="caution">
    <text evidence="2">The sequence shown here is derived from an EMBL/GenBank/DDBJ whole genome shotgun (WGS) entry which is preliminary data.</text>
</comment>
<dbReference type="InterPro" id="IPR022002">
    <property type="entry name" value="ChsH2_Znr"/>
</dbReference>
<dbReference type="InterPro" id="IPR012340">
    <property type="entry name" value="NA-bd_OB-fold"/>
</dbReference>
<dbReference type="Gene3D" id="6.10.30.10">
    <property type="match status" value="1"/>
</dbReference>